<keyword evidence="4" id="KW-1185">Reference proteome</keyword>
<dbReference type="Gene3D" id="1.25.40.10">
    <property type="entry name" value="Tetratricopeptide repeat domain"/>
    <property type="match status" value="5"/>
</dbReference>
<feature type="region of interest" description="Disordered" evidence="1">
    <location>
        <begin position="328"/>
        <end position="348"/>
    </location>
</feature>
<dbReference type="SUPFAM" id="SSF56112">
    <property type="entry name" value="Protein kinase-like (PK-like)"/>
    <property type="match status" value="1"/>
</dbReference>
<dbReference type="Gene3D" id="3.30.200.20">
    <property type="entry name" value="Phosphorylase Kinase, domain 1"/>
    <property type="match status" value="1"/>
</dbReference>
<dbReference type="PROSITE" id="PS00108">
    <property type="entry name" value="PROTEIN_KINASE_ST"/>
    <property type="match status" value="1"/>
</dbReference>
<feature type="compositionally biased region" description="Low complexity" evidence="1">
    <location>
        <begin position="128"/>
        <end position="142"/>
    </location>
</feature>
<dbReference type="SMART" id="SM00028">
    <property type="entry name" value="TPR"/>
    <property type="match status" value="9"/>
</dbReference>
<dbReference type="Pfam" id="PF13424">
    <property type="entry name" value="TPR_12"/>
    <property type="match status" value="5"/>
</dbReference>
<evidence type="ECO:0000256" key="1">
    <source>
        <dbReference type="SAM" id="MobiDB-lite"/>
    </source>
</evidence>
<sequence length="1604" mass="176166">MSATSHRNLLVGAMAVQLRLIDVGDVAAAIGRWTEDKSQSLEDLLHAENRIDAQTKQLLTSLVDKQIELHQGSTEAALGTICPPSEPSLSTLYQSLRPIEDADVTDSLNSVSDIAAESIDPWATNFHPTTSDDSPTDAAAAASHRTRYQKLRDHAKGGLGQVYVARDEELNRQVALKQIQARFSGDQGARQRFILEAEITGGLEHPGVVPVYGLGVYEDGQPYYAMRFIRGQSMEAAIASFHQRFPKSGAPAWRDPERTLELRKLLSRVLDVCQAIAYAHSRGVLHRDIKPDNIMLGKYGETLVVDWGLAKVAGLDDVEAGAVDEPHLAPASGSDSAPTRFGSVIGTPGYMSPEQASGEIDAIGPASDVYSLGASLYCLLVGKPPFQSRDADGNPLTITQLLEKVRNGEFTAPRQIDPAIPKPLAAICIRAMAKDPENRYANPLELADELERWMADEPVTAYRESSLQRLRRWVKRHQTLAAASAAIVLVSVLGLSSFSVVLGKKNIQLAELADSLSTKNHQLDQRGQELQKSNEELRIAEAEATEKAAIATAVTEFLNDDLLAQASPARNPEPQLQVRTLFEQALESMQDRFADQPLVKAKLLHTIGIASGYLAQWSESEAALAEALRLRKEFLGPRDVETLRTEAALGRVAGSSGKYAKAHTLLTSTLQAQLSELGDEHPDVFETQDSLAGLYSLLGEFDKAHQLNEQSIVGYTKSIGPDAAETLDCLITKVGLLADAGRFADALQLSNDVHTRAAAALGPLHFTTYDALLSRAQQLYSLGRHDEASNVYTTFMEELVKTQGESHPYVAIVRNDLALIDSDHGDPVQGLATLRELARASIEKLGPAHRESIMSQFNVGTALNALGRYEESLPVFETVLQAANDSLGPVSPSALQTRLLLAEVHWELGDHASAQSLLEEVIALAKTPMQAEAKVVLDSKTLLAAIYGAAERYDEARELLMAVRTGYTNLGLGKTQVIVYPTENLIDVLVYSDRTDELDELLQQLDDDFGADSVLANQLRLRMAENWIERGEIDRADVSIQQVTQWLTGRDPLERSEFGVAYYLAGLMSMLKRSQQAIDVYERLVVRQSEVLGANHVDRLLTLHDLAFEYSEFGQHKESAKLYSEVVRRRTEVYGLESDHTLQSLYNLSMEQFALADHKGTIESMKLLVKAAEARGEPIVNRMELHTGLAHALMKTKDYAAAVPHFQAGVEGMIETYGEADDDTLLLMHQLAYCMDAAAQREESIAMYRRVVDRRSEVLGAAHGHTLMSLGNMAQVQATAELEQGAEESIADMQRRIESLDVGDVVAIDANYAIAETYRKMNRLDDAITFYRKVADGRRTSLGEEHERTLLAMHQVAYTCSLAGQFDDAIEIYAKVVAGRSKSLGRAHPHTMLSLNNAAKIEMGRGNRAEAAALYEDILNRIVEAKGLRHVDTLMPRMELANLKYQLKEYAMATELYSLSVDVMRKSLATTPNDTTREGFAGVLVMLADAEAHDGQFLAAGRHAREGLEMFEVVAPENWLRYRSLSVIGGLQAADGQHVEAQAALQQAYEGLAASELPRAGILLNQVQIETVDRLLDSYTQTNNAEQVAKWKQVKESLTEQPQP</sequence>
<dbReference type="PROSITE" id="PS50011">
    <property type="entry name" value="PROTEIN_KINASE_DOM"/>
    <property type="match status" value="1"/>
</dbReference>
<dbReference type="EC" id="2.7.11.1" evidence="3"/>
<dbReference type="InterPro" id="IPR008271">
    <property type="entry name" value="Ser/Thr_kinase_AS"/>
</dbReference>
<dbReference type="GO" id="GO:0004674">
    <property type="term" value="F:protein serine/threonine kinase activity"/>
    <property type="evidence" value="ECO:0007669"/>
    <property type="project" value="UniProtKB-EC"/>
</dbReference>
<evidence type="ECO:0000259" key="2">
    <source>
        <dbReference type="PROSITE" id="PS50011"/>
    </source>
</evidence>
<protein>
    <submittedName>
        <fullName evidence="3">Serine/threonine-protein kinase PknD</fullName>
        <ecNumber evidence="3">2.7.11.1</ecNumber>
    </submittedName>
</protein>
<dbReference type="KEGG" id="ruv:EC9_20290"/>
<name>A0A517LYZ6_9BACT</name>
<dbReference type="Proteomes" id="UP000319557">
    <property type="component" value="Chromosome"/>
</dbReference>
<dbReference type="Pfam" id="PF00069">
    <property type="entry name" value="Pkinase"/>
    <property type="match status" value="1"/>
</dbReference>
<dbReference type="InterPro" id="IPR019734">
    <property type="entry name" value="TPR_rpt"/>
</dbReference>
<evidence type="ECO:0000313" key="3">
    <source>
        <dbReference type="EMBL" id="QDS87846.1"/>
    </source>
</evidence>
<dbReference type="InterPro" id="IPR011990">
    <property type="entry name" value="TPR-like_helical_dom_sf"/>
</dbReference>
<dbReference type="SMART" id="SM00220">
    <property type="entry name" value="S_TKc"/>
    <property type="match status" value="1"/>
</dbReference>
<dbReference type="RefSeq" id="WP_145344481.1">
    <property type="nucleotide sequence ID" value="NZ_CP036261.1"/>
</dbReference>
<dbReference type="PANTHER" id="PTHR46082">
    <property type="entry name" value="ATP/GTP-BINDING PROTEIN-RELATED"/>
    <property type="match status" value="1"/>
</dbReference>
<proteinExistence type="predicted"/>
<accession>A0A517LYZ6</accession>
<keyword evidence="3" id="KW-0808">Transferase</keyword>
<feature type="domain" description="Protein kinase" evidence="2">
    <location>
        <begin position="148"/>
        <end position="454"/>
    </location>
</feature>
<dbReference type="PANTHER" id="PTHR46082:SF6">
    <property type="entry name" value="AAA+ ATPASE DOMAIN-CONTAINING PROTEIN-RELATED"/>
    <property type="match status" value="1"/>
</dbReference>
<dbReference type="Gene3D" id="1.10.510.10">
    <property type="entry name" value="Transferase(Phosphotransferase) domain 1"/>
    <property type="match status" value="1"/>
</dbReference>
<dbReference type="EMBL" id="CP036261">
    <property type="protein sequence ID" value="QDS87846.1"/>
    <property type="molecule type" value="Genomic_DNA"/>
</dbReference>
<keyword evidence="3" id="KW-0418">Kinase</keyword>
<dbReference type="SUPFAM" id="SSF48452">
    <property type="entry name" value="TPR-like"/>
    <property type="match status" value="7"/>
</dbReference>
<evidence type="ECO:0000313" key="4">
    <source>
        <dbReference type="Proteomes" id="UP000319557"/>
    </source>
</evidence>
<dbReference type="InterPro" id="IPR011009">
    <property type="entry name" value="Kinase-like_dom_sf"/>
</dbReference>
<reference evidence="3 4" key="1">
    <citation type="submission" date="2019-02" db="EMBL/GenBank/DDBJ databases">
        <title>Deep-cultivation of Planctomycetes and their phenomic and genomic characterization uncovers novel biology.</title>
        <authorList>
            <person name="Wiegand S."/>
            <person name="Jogler M."/>
            <person name="Boedeker C."/>
            <person name="Pinto D."/>
            <person name="Vollmers J."/>
            <person name="Rivas-Marin E."/>
            <person name="Kohn T."/>
            <person name="Peeters S.H."/>
            <person name="Heuer A."/>
            <person name="Rast P."/>
            <person name="Oberbeckmann S."/>
            <person name="Bunk B."/>
            <person name="Jeske O."/>
            <person name="Meyerdierks A."/>
            <person name="Storesund J.E."/>
            <person name="Kallscheuer N."/>
            <person name="Luecker S."/>
            <person name="Lage O.M."/>
            <person name="Pohl T."/>
            <person name="Merkel B.J."/>
            <person name="Hornburger P."/>
            <person name="Mueller R.-W."/>
            <person name="Bruemmer F."/>
            <person name="Labrenz M."/>
            <person name="Spormann A.M."/>
            <person name="Op den Camp H."/>
            <person name="Overmann J."/>
            <person name="Amann R."/>
            <person name="Jetten M.S.M."/>
            <person name="Mascher T."/>
            <person name="Medema M.H."/>
            <person name="Devos D.P."/>
            <person name="Kaster A.-K."/>
            <person name="Ovreas L."/>
            <person name="Rohde M."/>
            <person name="Galperin M.Y."/>
            <person name="Jogler C."/>
        </authorList>
    </citation>
    <scope>NUCLEOTIDE SEQUENCE [LARGE SCALE GENOMIC DNA]</scope>
    <source>
        <strain evidence="3 4">EC9</strain>
    </source>
</reference>
<feature type="region of interest" description="Disordered" evidence="1">
    <location>
        <begin position="123"/>
        <end position="142"/>
    </location>
</feature>
<dbReference type="CDD" id="cd14014">
    <property type="entry name" value="STKc_PknB_like"/>
    <property type="match status" value="1"/>
</dbReference>
<dbReference type="GO" id="GO:0005524">
    <property type="term" value="F:ATP binding"/>
    <property type="evidence" value="ECO:0007669"/>
    <property type="project" value="InterPro"/>
</dbReference>
<dbReference type="OrthoDB" id="258731at2"/>
<dbReference type="InterPro" id="IPR000719">
    <property type="entry name" value="Prot_kinase_dom"/>
</dbReference>
<organism evidence="3 4">
    <name type="scientific">Rosistilla ulvae</name>
    <dbReference type="NCBI Taxonomy" id="1930277"/>
    <lineage>
        <taxon>Bacteria</taxon>
        <taxon>Pseudomonadati</taxon>
        <taxon>Planctomycetota</taxon>
        <taxon>Planctomycetia</taxon>
        <taxon>Pirellulales</taxon>
        <taxon>Pirellulaceae</taxon>
        <taxon>Rosistilla</taxon>
    </lineage>
</organism>
<dbReference type="InterPro" id="IPR053137">
    <property type="entry name" value="NLR-like"/>
</dbReference>
<gene>
    <name evidence="3" type="primary">pknD_2</name>
    <name evidence="3" type="ORF">EC9_20290</name>
</gene>